<proteinExistence type="predicted"/>
<dbReference type="InterPro" id="IPR020846">
    <property type="entry name" value="MFS_dom"/>
</dbReference>
<keyword evidence="3 4" id="KW-0472">Membrane</keyword>
<accession>A0A1I3KTH5</accession>
<feature type="transmembrane region" description="Helical" evidence="4">
    <location>
        <begin position="371"/>
        <end position="394"/>
    </location>
</feature>
<dbReference type="PROSITE" id="PS50850">
    <property type="entry name" value="MFS"/>
    <property type="match status" value="1"/>
</dbReference>
<feature type="transmembrane region" description="Helical" evidence="4">
    <location>
        <begin position="338"/>
        <end position="359"/>
    </location>
</feature>
<feature type="transmembrane region" description="Helical" evidence="4">
    <location>
        <begin position="252"/>
        <end position="270"/>
    </location>
</feature>
<evidence type="ECO:0000259" key="5">
    <source>
        <dbReference type="PROSITE" id="PS50850"/>
    </source>
</evidence>
<feature type="transmembrane region" description="Helical" evidence="4">
    <location>
        <begin position="306"/>
        <end position="326"/>
    </location>
</feature>
<dbReference type="SUPFAM" id="SSF103473">
    <property type="entry name" value="MFS general substrate transporter"/>
    <property type="match status" value="1"/>
</dbReference>
<feature type="transmembrane region" description="Helical" evidence="4">
    <location>
        <begin position="132"/>
        <end position="151"/>
    </location>
</feature>
<dbReference type="GO" id="GO:0022857">
    <property type="term" value="F:transmembrane transporter activity"/>
    <property type="evidence" value="ECO:0007669"/>
    <property type="project" value="InterPro"/>
</dbReference>
<dbReference type="Gene3D" id="1.20.1250.20">
    <property type="entry name" value="MFS general substrate transporter like domains"/>
    <property type="match status" value="2"/>
</dbReference>
<feature type="transmembrane region" description="Helical" evidence="4">
    <location>
        <begin position="171"/>
        <end position="190"/>
    </location>
</feature>
<dbReference type="AlphaFoldDB" id="A0A1I3KTH5"/>
<dbReference type="InterPro" id="IPR036259">
    <property type="entry name" value="MFS_trans_sf"/>
</dbReference>
<feature type="transmembrane region" description="Helical" evidence="4">
    <location>
        <begin position="81"/>
        <end position="100"/>
    </location>
</feature>
<evidence type="ECO:0000256" key="4">
    <source>
        <dbReference type="SAM" id="Phobius"/>
    </source>
</evidence>
<evidence type="ECO:0000256" key="2">
    <source>
        <dbReference type="ARBA" id="ARBA00022989"/>
    </source>
</evidence>
<dbReference type="PANTHER" id="PTHR11360">
    <property type="entry name" value="MONOCARBOXYLATE TRANSPORTER"/>
    <property type="match status" value="1"/>
</dbReference>
<dbReference type="InterPro" id="IPR011701">
    <property type="entry name" value="MFS"/>
</dbReference>
<keyword evidence="2 4" id="KW-1133">Transmembrane helix</keyword>
<feature type="domain" description="Major facilitator superfamily (MFS) profile" evidence="5">
    <location>
        <begin position="12"/>
        <end position="397"/>
    </location>
</feature>
<dbReference type="PANTHER" id="PTHR11360:SF290">
    <property type="entry name" value="MONOCARBOXYLATE MFS PERMEASE"/>
    <property type="match status" value="1"/>
</dbReference>
<evidence type="ECO:0000313" key="6">
    <source>
        <dbReference type="EMBL" id="SFI75772.1"/>
    </source>
</evidence>
<dbReference type="STRING" id="1114924.SAMN05216258_10987"/>
<sequence>MTAATLTPDRYRWVVVFAAAVILALSMGQMVNGLAVFFVPLEREFGWARGDVALINAAGVAGLAVGGILMGRLAPQVGTRAVCLFGAAVMGLCVIAASQASALWQFYLLFAVAGALGGSAFFAPLIALVGNWFAAGAGMALGIASAGQALGQGGVPLVSAMMIEAWGWRGAFMGLGVATLAVCVPLALLMREPPAPASGLAGAVEPLPTPLPHRTVVALMCVAVVGCCTLMSVPLMHLAPLMQGCGLTATDAGGVMVAMLASGILGRLVFGRLADVMGALPAYATASLWQTLMVFGFTRFATLDGFYVYAVLYGFGYAGVMTGVLTSTRALSPAAKRASAMGIIGAFAWLGHGVGGWQAGALYDLTGGYDAGFGVALAAGVMNLAVLAGLMVFIRRAGAPAAA</sequence>
<organism evidence="6 7">
    <name type="scientific">Albimonas pacifica</name>
    <dbReference type="NCBI Taxonomy" id="1114924"/>
    <lineage>
        <taxon>Bacteria</taxon>
        <taxon>Pseudomonadati</taxon>
        <taxon>Pseudomonadota</taxon>
        <taxon>Alphaproteobacteria</taxon>
        <taxon>Rhodobacterales</taxon>
        <taxon>Paracoccaceae</taxon>
        <taxon>Albimonas</taxon>
    </lineage>
</organism>
<gene>
    <name evidence="6" type="ORF">SAMN05216258_10987</name>
</gene>
<reference evidence="6 7" key="1">
    <citation type="submission" date="2016-10" db="EMBL/GenBank/DDBJ databases">
        <authorList>
            <person name="de Groot N.N."/>
        </authorList>
    </citation>
    <scope>NUCLEOTIDE SEQUENCE [LARGE SCALE GENOMIC DNA]</scope>
    <source>
        <strain evidence="6 7">CGMCC 1.11030</strain>
    </source>
</reference>
<dbReference type="EMBL" id="FOQH01000009">
    <property type="protein sequence ID" value="SFI75772.1"/>
    <property type="molecule type" value="Genomic_DNA"/>
</dbReference>
<evidence type="ECO:0000256" key="1">
    <source>
        <dbReference type="ARBA" id="ARBA00022692"/>
    </source>
</evidence>
<name>A0A1I3KTH5_9RHOB</name>
<dbReference type="Pfam" id="PF07690">
    <property type="entry name" value="MFS_1"/>
    <property type="match status" value="1"/>
</dbReference>
<feature type="transmembrane region" description="Helical" evidence="4">
    <location>
        <begin position="216"/>
        <end position="240"/>
    </location>
</feature>
<feature type="transmembrane region" description="Helical" evidence="4">
    <location>
        <begin position="12"/>
        <end position="41"/>
    </location>
</feature>
<dbReference type="Proteomes" id="UP000199377">
    <property type="component" value="Unassembled WGS sequence"/>
</dbReference>
<keyword evidence="1 4" id="KW-0812">Transmembrane</keyword>
<protein>
    <submittedName>
        <fullName evidence="6">Major Facilitator Superfamily protein</fullName>
    </submittedName>
</protein>
<evidence type="ECO:0000256" key="3">
    <source>
        <dbReference type="ARBA" id="ARBA00023136"/>
    </source>
</evidence>
<feature type="transmembrane region" description="Helical" evidence="4">
    <location>
        <begin position="282"/>
        <end position="300"/>
    </location>
</feature>
<feature type="transmembrane region" description="Helical" evidence="4">
    <location>
        <begin position="106"/>
        <end position="125"/>
    </location>
</feature>
<dbReference type="InterPro" id="IPR050327">
    <property type="entry name" value="Proton-linked_MCT"/>
</dbReference>
<dbReference type="RefSeq" id="WP_218161080.1">
    <property type="nucleotide sequence ID" value="NZ_FOQH01000009.1"/>
</dbReference>
<feature type="transmembrane region" description="Helical" evidence="4">
    <location>
        <begin position="53"/>
        <end position="74"/>
    </location>
</feature>
<evidence type="ECO:0000313" key="7">
    <source>
        <dbReference type="Proteomes" id="UP000199377"/>
    </source>
</evidence>
<keyword evidence="7" id="KW-1185">Reference proteome</keyword>